<evidence type="ECO:0000313" key="11">
    <source>
        <dbReference type="EMBL" id="KAF0694355.1"/>
    </source>
</evidence>
<feature type="domain" description="Chromo" evidence="8">
    <location>
        <begin position="334"/>
        <end position="392"/>
    </location>
</feature>
<feature type="compositionally biased region" description="Basic and acidic residues" evidence="7">
    <location>
        <begin position="116"/>
        <end position="127"/>
    </location>
</feature>
<feature type="compositionally biased region" description="Basic residues" evidence="7">
    <location>
        <begin position="239"/>
        <end position="253"/>
    </location>
</feature>
<feature type="compositionally biased region" description="Basic and acidic residues" evidence="7">
    <location>
        <begin position="1103"/>
        <end position="1112"/>
    </location>
</feature>
<feature type="compositionally biased region" description="Acidic residues" evidence="7">
    <location>
        <begin position="219"/>
        <end position="232"/>
    </location>
</feature>
<feature type="region of interest" description="Disordered" evidence="7">
    <location>
        <begin position="1566"/>
        <end position="1596"/>
    </location>
</feature>
<feature type="region of interest" description="Disordered" evidence="7">
    <location>
        <begin position="1385"/>
        <end position="1457"/>
    </location>
</feature>
<dbReference type="InterPro" id="IPR049730">
    <property type="entry name" value="SNF2/RAD54-like_C"/>
</dbReference>
<dbReference type="Gene3D" id="3.40.50.300">
    <property type="entry name" value="P-loop containing nucleotide triphosphate hydrolases"/>
    <property type="match status" value="1"/>
</dbReference>
<feature type="domain" description="Chromo" evidence="8">
    <location>
        <begin position="412"/>
        <end position="482"/>
    </location>
</feature>
<feature type="domain" description="Helicase ATP-binding" evidence="9">
    <location>
        <begin position="515"/>
        <end position="696"/>
    </location>
</feature>
<feature type="compositionally biased region" description="Basic and acidic residues" evidence="7">
    <location>
        <begin position="1421"/>
        <end position="1433"/>
    </location>
</feature>
<organism evidence="12 13">
    <name type="scientific">Aphanomyces stellatus</name>
    <dbReference type="NCBI Taxonomy" id="120398"/>
    <lineage>
        <taxon>Eukaryota</taxon>
        <taxon>Sar</taxon>
        <taxon>Stramenopiles</taxon>
        <taxon>Oomycota</taxon>
        <taxon>Saprolegniomycetes</taxon>
        <taxon>Saprolegniales</taxon>
        <taxon>Verrucalvaceae</taxon>
        <taxon>Aphanomyces</taxon>
    </lineage>
</organism>
<feature type="compositionally biased region" description="Acidic residues" evidence="7">
    <location>
        <begin position="1145"/>
        <end position="1156"/>
    </location>
</feature>
<dbReference type="InterPro" id="IPR000330">
    <property type="entry name" value="SNF2_N"/>
</dbReference>
<evidence type="ECO:0000313" key="13">
    <source>
        <dbReference type="Proteomes" id="UP000332933"/>
    </source>
</evidence>
<dbReference type="OrthoDB" id="5857104at2759"/>
<feature type="compositionally biased region" description="Basic residues" evidence="7">
    <location>
        <begin position="158"/>
        <end position="186"/>
    </location>
</feature>
<dbReference type="Gene3D" id="2.40.50.40">
    <property type="match status" value="2"/>
</dbReference>
<feature type="region of interest" description="Disordered" evidence="7">
    <location>
        <begin position="319"/>
        <end position="348"/>
    </location>
</feature>
<feature type="region of interest" description="Disordered" evidence="7">
    <location>
        <begin position="1103"/>
        <end position="1167"/>
    </location>
</feature>
<dbReference type="Pfam" id="PF00385">
    <property type="entry name" value="Chromo"/>
    <property type="match status" value="2"/>
</dbReference>
<dbReference type="GO" id="GO:0140658">
    <property type="term" value="F:ATP-dependent chromatin remodeler activity"/>
    <property type="evidence" value="ECO:0007669"/>
    <property type="project" value="TreeGrafter"/>
</dbReference>
<feature type="region of interest" description="Disordered" evidence="7">
    <location>
        <begin position="1954"/>
        <end position="1998"/>
    </location>
</feature>
<reference evidence="11" key="2">
    <citation type="submission" date="2019-06" db="EMBL/GenBank/DDBJ databases">
        <title>Genomics analysis of Aphanomyces spp. identifies a new class of oomycete effector associated with host adaptation.</title>
        <authorList>
            <person name="Gaulin E."/>
        </authorList>
    </citation>
    <scope>NUCLEOTIDE SEQUENCE</scope>
    <source>
        <strain evidence="11">CBS 578.67</strain>
    </source>
</reference>
<dbReference type="SMART" id="SM00298">
    <property type="entry name" value="CHROMO"/>
    <property type="match status" value="2"/>
</dbReference>
<feature type="region of interest" description="Disordered" evidence="7">
    <location>
        <begin position="1"/>
        <end position="278"/>
    </location>
</feature>
<evidence type="ECO:0000256" key="7">
    <source>
        <dbReference type="SAM" id="MobiDB-lite"/>
    </source>
</evidence>
<dbReference type="SMART" id="SM00487">
    <property type="entry name" value="DEXDc"/>
    <property type="match status" value="1"/>
</dbReference>
<keyword evidence="5" id="KW-0067">ATP-binding</keyword>
<dbReference type="Gene3D" id="3.40.50.10810">
    <property type="entry name" value="Tandem AAA-ATPase domain"/>
    <property type="match status" value="1"/>
</dbReference>
<dbReference type="GO" id="GO:0000785">
    <property type="term" value="C:chromatin"/>
    <property type="evidence" value="ECO:0007669"/>
    <property type="project" value="TreeGrafter"/>
</dbReference>
<dbReference type="InterPro" id="IPR027417">
    <property type="entry name" value="P-loop_NTPase"/>
</dbReference>
<dbReference type="Proteomes" id="UP000332933">
    <property type="component" value="Unassembled WGS sequence"/>
</dbReference>
<keyword evidence="13" id="KW-1185">Reference proteome</keyword>
<evidence type="ECO:0000313" key="12">
    <source>
        <dbReference type="EMBL" id="VFT91584.1"/>
    </source>
</evidence>
<dbReference type="GO" id="GO:0042393">
    <property type="term" value="F:histone binding"/>
    <property type="evidence" value="ECO:0007669"/>
    <property type="project" value="TreeGrafter"/>
</dbReference>
<dbReference type="GO" id="GO:0005524">
    <property type="term" value="F:ATP binding"/>
    <property type="evidence" value="ECO:0007669"/>
    <property type="project" value="UniProtKB-KW"/>
</dbReference>
<gene>
    <name evidence="12" type="primary">Aste57867_14766</name>
    <name evidence="11" type="ORF">As57867_014711</name>
    <name evidence="12" type="ORF">ASTE57867_14766</name>
</gene>
<accession>A0A485L2G6</accession>
<feature type="compositionally biased region" description="Basic and acidic residues" evidence="7">
    <location>
        <begin position="1128"/>
        <end position="1144"/>
    </location>
</feature>
<protein>
    <submittedName>
        <fullName evidence="12">Aste57867_14766 protein</fullName>
    </submittedName>
</protein>
<proteinExistence type="predicted"/>
<keyword evidence="4" id="KW-0378">Hydrolase</keyword>
<dbReference type="Pfam" id="PF00271">
    <property type="entry name" value="Helicase_C"/>
    <property type="match status" value="1"/>
</dbReference>
<dbReference type="InterPro" id="IPR014001">
    <property type="entry name" value="Helicase_ATP-bd"/>
</dbReference>
<dbReference type="SUPFAM" id="SSF54160">
    <property type="entry name" value="Chromo domain-like"/>
    <property type="match status" value="2"/>
</dbReference>
<dbReference type="InterPro" id="IPR016197">
    <property type="entry name" value="Chromo-like_dom_sf"/>
</dbReference>
<sequence>MADKRKHSSTAGGRSVDDDIASSSDDELSEKNLRKRLRQTPFLDDELVPASSPESEHDANVSSLELHTRPPQSGRLRRSVRETKPVVQAAPTTSTTRGKRTADAKAADVPLIDYDTFLKQHGINEKARGRRSGRPVAPKRTWSSGEEDTDASEEPKVKPKRGRGRSKKAATPKTKGKAKQPAKKGSKSSSSSDTDDFVVPEPVKGKRGRSKKATATKDDNDDDDASSDESSEDGGAAFKKNRGKKKSTKRGKKTQSSSDENEDLRDYSVNVDDDDDDDDETFIIDKVLARETHTALEWDRKCAGMHTHYVSRGSLFVDDDEEDKAKKPPAASDDTTQPMDGTNDDETSPGVEKFLIKWRNLSYLHVTWETEAGLIEYEKNAKGKLQRFIEREARQLLMDDVQGDEYFNPEFCTVDRILTIQPTDVPHENGKKGFQMEYYVKWKALPYDECTWEQEVDVHDDMAVQLHHEFNKEPAAVPAKRKGAPFRPYNDQNPIQFKNDMQLRDYQLTGVNWMIFNWYNKRNSLLADEMGLGKTVQTVAYINHLVTKEGLRGPYLIIAPLSTLSHWQREFTSWTHLNAIVFHGSQDARKTIEQYEFYRGSSETGKAKPSNPPRYRFDVLITTFEMCTANDYLTLARIKWQLAVVDEAHRLKNKKSKLSVMLEDKFHYENMLLLTGTPLQNNVEELWTLLHFLDSEKFHSAQDFIDNFGDLKDSSQVEKLHNELKPFLLRRMKEDVEKSLAPKEETIVEVELTVFQKQYYRAIYERNSEFLSRGGKKAQAPSLMNIVMELRKCCNHPFLIRGAEERELARLQKEQPKNVASSVRRETVQKQLNDLLVTSCGKLVLLDKLLPRLRENGHRVLIFSQFKIMLNILEDYLRMRGYPRERIDGSITGNDRQAAIDRYCDPQSASFIMLLSTRAGGVGINLTAADTCIIYDSDWNPQNDLQAQARCHRIGQKKSVKVYRLLTSKTYELHMFHQASMKLGLDQAVLGGIRDIKSTTSKKGPTKEEIESLLKYGAYEMFKEEKEGEAEAASKKFSEESVDEILSRSTTVIHDPKKQENAFSSSFSKATFVSSANPDEQVALDDPDFWVKVIGLTGVADEVEKKSKTPEKRRCRGRKTYTEIGSDDDGRPRGDKDGEYKFEEMSESSSDDDDLTPEGKSSGSGSYSNVHKFHQNFVTALLTYGYGRWTKIRMSDPILTHFSVAKIKEYAMGFMVQMIRVACMDNTKDASGGGDPSGTTTNDTQMKDAMRKMALKFRFVVHWLQMLYREKNPQSQTRELVDLHQIPVQEELSRLNVVASLTRTAGKHLQLLENLFLVDQYITKRLSPMLEVMSVLNMPYQDNGTSSSSPHGDVLVVADDVKPSTDVEPQPQDEDGVARKLVLDADTTSPTDDKDSVKQQPENGEPPKTPPPVETVASSDDTTKTEPSVDKADPSPAATPSNGDAAAPDSVAPKGDALVTPKLKPEVVLKWTRYFQSLYALPAIPVVEWWTSPNDDIRLLYVVHRYGWLKGSKPQFQLIRSDRLLFPASHPGGAEKAAWPSLAVLNKRIKSIIKYWADKSIAPAWPVPKSGPQPSTQGRAVTGPRPQGSQAQFPPSAVGARMAHAAGKVRHHAGHHPAIPGVATSVVAAAAQLNQAKTSQAFLQQMWERRGRFMGLIMSHGIPDVRLCTSPAEEREKWRYFLYDPHLRAKHFSPQELFAEAISLEQACRCFLNNVKPPMTTDRSIFGAFRNDWILTMEQAHGILYRIELFRLLRREVLILRPAELLATMAHVLNQIPSLESAPSWWKSPDCDILLMQGVECYGLDDHIKEMWLLELFQRLNPTQSFPSVKWVDTAVMACAKAIVRARRAAEQMLEEQKLANAQHPSGHHAMPVLPSPQDILRSMQQHVVVEEKRGVDEATVAPRETAAMELEDPHCNTKAFMWYMLQKKDAELHGSDKFVRHEQSTRTRRDLVERQIEQERQMRERELERSLGRNVARNQGRNPPTRAPEVIEIDDSD</sequence>
<evidence type="ECO:0000256" key="3">
    <source>
        <dbReference type="ARBA" id="ARBA00022741"/>
    </source>
</evidence>
<dbReference type="GO" id="GO:0016887">
    <property type="term" value="F:ATP hydrolysis activity"/>
    <property type="evidence" value="ECO:0007669"/>
    <property type="project" value="TreeGrafter"/>
</dbReference>
<dbReference type="CDD" id="cd18793">
    <property type="entry name" value="SF2_C_SNF"/>
    <property type="match status" value="1"/>
</dbReference>
<evidence type="ECO:0000259" key="9">
    <source>
        <dbReference type="PROSITE" id="PS51192"/>
    </source>
</evidence>
<feature type="domain" description="Helicase C-terminal" evidence="10">
    <location>
        <begin position="845"/>
        <end position="997"/>
    </location>
</feature>
<comment type="subcellular location">
    <subcellularLocation>
        <location evidence="1">Nucleus</location>
    </subcellularLocation>
</comment>
<dbReference type="Pfam" id="PF00176">
    <property type="entry name" value="SNF2-rel_dom"/>
    <property type="match status" value="1"/>
</dbReference>
<evidence type="ECO:0000256" key="5">
    <source>
        <dbReference type="ARBA" id="ARBA00022840"/>
    </source>
</evidence>
<dbReference type="PROSITE" id="PS51194">
    <property type="entry name" value="HELICASE_CTER"/>
    <property type="match status" value="1"/>
</dbReference>
<feature type="compositionally biased region" description="Basic residues" evidence="7">
    <location>
        <begin position="205"/>
        <end position="214"/>
    </location>
</feature>
<dbReference type="PROSITE" id="PS51192">
    <property type="entry name" value="HELICASE_ATP_BIND_1"/>
    <property type="match status" value="1"/>
</dbReference>
<evidence type="ECO:0000259" key="8">
    <source>
        <dbReference type="PROSITE" id="PS50013"/>
    </source>
</evidence>
<feature type="compositionally biased region" description="Basic and acidic residues" evidence="7">
    <location>
        <begin position="1954"/>
        <end position="1972"/>
    </location>
</feature>
<evidence type="ECO:0000256" key="6">
    <source>
        <dbReference type="ARBA" id="ARBA00023242"/>
    </source>
</evidence>
<name>A0A485L2G6_9STRA</name>
<evidence type="ECO:0000256" key="2">
    <source>
        <dbReference type="ARBA" id="ARBA00022737"/>
    </source>
</evidence>
<dbReference type="GO" id="GO:0005634">
    <property type="term" value="C:nucleus"/>
    <property type="evidence" value="ECO:0007669"/>
    <property type="project" value="UniProtKB-SubCell"/>
</dbReference>
<evidence type="ECO:0000259" key="10">
    <source>
        <dbReference type="PROSITE" id="PS51194"/>
    </source>
</evidence>
<evidence type="ECO:0000256" key="1">
    <source>
        <dbReference type="ARBA" id="ARBA00004123"/>
    </source>
</evidence>
<dbReference type="InterPro" id="IPR001650">
    <property type="entry name" value="Helicase_C-like"/>
</dbReference>
<dbReference type="SMART" id="SM00490">
    <property type="entry name" value="HELICc"/>
    <property type="match status" value="1"/>
</dbReference>
<dbReference type="GO" id="GO:0003677">
    <property type="term" value="F:DNA binding"/>
    <property type="evidence" value="ECO:0007669"/>
    <property type="project" value="TreeGrafter"/>
</dbReference>
<dbReference type="GO" id="GO:0003682">
    <property type="term" value="F:chromatin binding"/>
    <property type="evidence" value="ECO:0007669"/>
    <property type="project" value="TreeGrafter"/>
</dbReference>
<keyword evidence="6" id="KW-0539">Nucleus</keyword>
<dbReference type="InterPro" id="IPR038718">
    <property type="entry name" value="SNF2-like_sf"/>
</dbReference>
<reference evidence="12 13" key="1">
    <citation type="submission" date="2019-03" db="EMBL/GenBank/DDBJ databases">
        <authorList>
            <person name="Gaulin E."/>
            <person name="Dumas B."/>
        </authorList>
    </citation>
    <scope>NUCLEOTIDE SEQUENCE [LARGE SCALE GENOMIC DNA]</scope>
    <source>
        <strain evidence="12">CBS 568.67</strain>
    </source>
</reference>
<dbReference type="InterPro" id="IPR000953">
    <property type="entry name" value="Chromo/chromo_shadow_dom"/>
</dbReference>
<feature type="compositionally biased region" description="Acidic residues" evidence="7">
    <location>
        <begin position="18"/>
        <end position="28"/>
    </location>
</feature>
<dbReference type="PROSITE" id="PS50013">
    <property type="entry name" value="CHROMO_2"/>
    <property type="match status" value="2"/>
</dbReference>
<dbReference type="EMBL" id="CAADRA010005595">
    <property type="protein sequence ID" value="VFT91584.1"/>
    <property type="molecule type" value="Genomic_DNA"/>
</dbReference>
<keyword evidence="3" id="KW-0547">Nucleotide-binding</keyword>
<keyword evidence="2" id="KW-0677">Repeat</keyword>
<dbReference type="SUPFAM" id="SSF52540">
    <property type="entry name" value="P-loop containing nucleoside triphosphate hydrolases"/>
    <property type="match status" value="2"/>
</dbReference>
<dbReference type="InterPro" id="IPR023780">
    <property type="entry name" value="Chromo_domain"/>
</dbReference>
<dbReference type="CDD" id="cd17995">
    <property type="entry name" value="DEXHc_CHD6_7_8_9"/>
    <property type="match status" value="1"/>
</dbReference>
<dbReference type="PANTHER" id="PTHR45623">
    <property type="entry name" value="CHROMODOMAIN-HELICASE-DNA-BINDING PROTEIN 3-RELATED-RELATED"/>
    <property type="match status" value="1"/>
</dbReference>
<dbReference type="EMBL" id="VJMH01005574">
    <property type="protein sequence ID" value="KAF0694355.1"/>
    <property type="molecule type" value="Genomic_DNA"/>
</dbReference>
<dbReference type="PANTHER" id="PTHR45623:SF11">
    <property type="entry name" value="KISMET, ISOFORM C"/>
    <property type="match status" value="1"/>
</dbReference>
<evidence type="ECO:0000256" key="4">
    <source>
        <dbReference type="ARBA" id="ARBA00022801"/>
    </source>
</evidence>